<feature type="domain" description="Sialidase" evidence="1">
    <location>
        <begin position="55"/>
        <end position="380"/>
    </location>
</feature>
<keyword evidence="3" id="KW-1185">Reference proteome</keyword>
<evidence type="ECO:0000313" key="2">
    <source>
        <dbReference type="EMBL" id="TDP81170.1"/>
    </source>
</evidence>
<evidence type="ECO:0000313" key="3">
    <source>
        <dbReference type="Proteomes" id="UP000294547"/>
    </source>
</evidence>
<comment type="caution">
    <text evidence="2">The sequence shown here is derived from an EMBL/GenBank/DDBJ whole genome shotgun (WGS) entry which is preliminary data.</text>
</comment>
<dbReference type="PANTHER" id="PTHR43752:SF2">
    <property type="entry name" value="BNR_ASP-BOX REPEAT FAMILY PROTEIN"/>
    <property type="match status" value="1"/>
</dbReference>
<accession>A0A4R6R5I3</accession>
<dbReference type="CDD" id="cd15482">
    <property type="entry name" value="Sialidase_non-viral"/>
    <property type="match status" value="1"/>
</dbReference>
<dbReference type="InterPro" id="IPR011040">
    <property type="entry name" value="Sialidase"/>
</dbReference>
<dbReference type="Gene3D" id="2.120.10.10">
    <property type="match status" value="1"/>
</dbReference>
<dbReference type="InterPro" id="IPR036278">
    <property type="entry name" value="Sialidase_sf"/>
</dbReference>
<reference evidence="2 3" key="1">
    <citation type="submission" date="2019-03" db="EMBL/GenBank/DDBJ databases">
        <title>Genomic Encyclopedia of Type Strains, Phase IV (KMG-IV): sequencing the most valuable type-strain genomes for metagenomic binning, comparative biology and taxonomic classification.</title>
        <authorList>
            <person name="Goeker M."/>
        </authorList>
    </citation>
    <scope>NUCLEOTIDE SEQUENCE [LARGE SCALE GENOMIC DNA]</scope>
    <source>
        <strain evidence="2 3">DSM 102969</strain>
    </source>
</reference>
<dbReference type="PANTHER" id="PTHR43752">
    <property type="entry name" value="BNR/ASP-BOX REPEAT FAMILY PROTEIN"/>
    <property type="match status" value="1"/>
</dbReference>
<evidence type="ECO:0000259" key="1">
    <source>
        <dbReference type="Pfam" id="PF13088"/>
    </source>
</evidence>
<dbReference type="Proteomes" id="UP000294547">
    <property type="component" value="Unassembled WGS sequence"/>
</dbReference>
<sequence length="408" mass="43311">MIPPATLPEIDPAAIAPAMDGILRDHAGVPGRRDAFLPSPAVQNHAANLAFLADGTLTCVWFGGTMEGMGDISVHLSRLAPGADRWSAPEKLSDDPARSEQNPLVFTAPDGRVFLLFTSQVAGDQDGAVVKRRISTDGGRSFGPVEPLCEVPGTFVRQPIVVNGAGNWLLPAFRCVGRPGLRWSGDVDTAAVLVSTDAGRSWTMRDVPDSIGAVHMNILPLGHGRMVALYRDRFAERVRVSRSEDDGLTWSAPEPTDLPNNNSSIQAARLADGTIAVVCNPVDATASTDRRLSLYDEIDAGTAAPVAAAAAAPAAARAAVWGVPRAPLSLALSADGRHFVRVLDFERGPGTCLSNNSEELRNREFSYPSLAEGPDGALHVAYTVYRRAIRHVVLAPGWRDRLGIGAIA</sequence>
<dbReference type="EMBL" id="SNXY01000013">
    <property type="protein sequence ID" value="TDP81170.1"/>
    <property type="molecule type" value="Genomic_DNA"/>
</dbReference>
<name>A0A4R6R5I3_9HYPH</name>
<organism evidence="2 3">
    <name type="scientific">Oharaeibacter diazotrophicus</name>
    <dbReference type="NCBI Taxonomy" id="1920512"/>
    <lineage>
        <taxon>Bacteria</taxon>
        <taxon>Pseudomonadati</taxon>
        <taxon>Pseudomonadota</taxon>
        <taxon>Alphaproteobacteria</taxon>
        <taxon>Hyphomicrobiales</taxon>
        <taxon>Pleomorphomonadaceae</taxon>
        <taxon>Oharaeibacter</taxon>
    </lineage>
</organism>
<dbReference type="SUPFAM" id="SSF50939">
    <property type="entry name" value="Sialidases"/>
    <property type="match status" value="1"/>
</dbReference>
<gene>
    <name evidence="2" type="ORF">EDD54_4503</name>
</gene>
<dbReference type="AlphaFoldDB" id="A0A4R6R5I3"/>
<proteinExistence type="predicted"/>
<dbReference type="Pfam" id="PF13088">
    <property type="entry name" value="BNR_2"/>
    <property type="match status" value="1"/>
</dbReference>
<protein>
    <submittedName>
        <fullName evidence="2">Putative neuraminidase</fullName>
    </submittedName>
</protein>